<keyword evidence="4" id="KW-0378">Hydrolase</keyword>
<dbReference type="Gene3D" id="3.40.80.10">
    <property type="entry name" value="Peptidoglycan recognition protein-like"/>
    <property type="match status" value="1"/>
</dbReference>
<comment type="caution">
    <text evidence="8">The sequence shown here is derived from an EMBL/GenBank/DDBJ whole genome shotgun (WGS) entry which is preliminary data.</text>
</comment>
<comment type="similarity">
    <text evidence="2">Belongs to the N-acetylmuramoyl-L-alanine amidase 2 family.</text>
</comment>
<dbReference type="InterPro" id="IPR002477">
    <property type="entry name" value="Peptidoglycan-bd-like"/>
</dbReference>
<feature type="compositionally biased region" description="Basic and acidic residues" evidence="6">
    <location>
        <begin position="16"/>
        <end position="29"/>
    </location>
</feature>
<evidence type="ECO:0000313" key="9">
    <source>
        <dbReference type="Proteomes" id="UP000603352"/>
    </source>
</evidence>
<feature type="domain" description="N-acetylmuramoyl-L-alanine amidase" evidence="7">
    <location>
        <begin position="21"/>
        <end position="158"/>
    </location>
</feature>
<dbReference type="InterPro" id="IPR002502">
    <property type="entry name" value="Amidase_domain"/>
</dbReference>
<evidence type="ECO:0000256" key="2">
    <source>
        <dbReference type="ARBA" id="ARBA00007553"/>
    </source>
</evidence>
<reference evidence="9" key="1">
    <citation type="journal article" date="2019" name="Int. J. Syst. Evol. Microbiol.">
        <title>The Global Catalogue of Microorganisms (GCM) 10K type strain sequencing project: providing services to taxonomists for standard genome sequencing and annotation.</title>
        <authorList>
            <consortium name="The Broad Institute Genomics Platform"/>
            <consortium name="The Broad Institute Genome Sequencing Center for Infectious Disease"/>
            <person name="Wu L."/>
            <person name="Ma J."/>
        </authorList>
    </citation>
    <scope>NUCLEOTIDE SEQUENCE [LARGE SCALE GENOMIC DNA]</scope>
    <source>
        <strain evidence="9">CGMCC 1.10188</strain>
    </source>
</reference>
<dbReference type="PANTHER" id="PTHR30417">
    <property type="entry name" value="N-ACETYLMURAMOYL-L-ALANINE AMIDASE AMID"/>
    <property type="match status" value="1"/>
</dbReference>
<evidence type="ECO:0000256" key="4">
    <source>
        <dbReference type="ARBA" id="ARBA00022801"/>
    </source>
</evidence>
<dbReference type="InterPro" id="IPR036366">
    <property type="entry name" value="PGBDSf"/>
</dbReference>
<organism evidence="8 9">
    <name type="scientific">Tistrella bauzanensis</name>
    <dbReference type="NCBI Taxonomy" id="657419"/>
    <lineage>
        <taxon>Bacteria</taxon>
        <taxon>Pseudomonadati</taxon>
        <taxon>Pseudomonadota</taxon>
        <taxon>Alphaproteobacteria</taxon>
        <taxon>Geminicoccales</taxon>
        <taxon>Geminicoccaceae</taxon>
        <taxon>Tistrella</taxon>
    </lineage>
</organism>
<dbReference type="SUPFAM" id="SSF47090">
    <property type="entry name" value="PGBD-like"/>
    <property type="match status" value="1"/>
</dbReference>
<dbReference type="CDD" id="cd06583">
    <property type="entry name" value="PGRP"/>
    <property type="match status" value="1"/>
</dbReference>
<dbReference type="PANTHER" id="PTHR30417:SF1">
    <property type="entry name" value="N-ACETYLMURAMOYL-L-ALANINE AMIDASE AMID"/>
    <property type="match status" value="1"/>
</dbReference>
<evidence type="ECO:0000313" key="8">
    <source>
        <dbReference type="EMBL" id="GGB23492.1"/>
    </source>
</evidence>
<dbReference type="SUPFAM" id="SSF55846">
    <property type="entry name" value="N-acetylmuramoyl-L-alanine amidase-like"/>
    <property type="match status" value="1"/>
</dbReference>
<dbReference type="Pfam" id="PF01510">
    <property type="entry name" value="Amidase_2"/>
    <property type="match status" value="1"/>
</dbReference>
<keyword evidence="9" id="KW-1185">Reference proteome</keyword>
<evidence type="ECO:0000256" key="5">
    <source>
        <dbReference type="ARBA" id="ARBA00023316"/>
    </source>
</evidence>
<dbReference type="SMART" id="SM00644">
    <property type="entry name" value="Ami_2"/>
    <property type="match status" value="1"/>
</dbReference>
<keyword evidence="5" id="KW-0961">Cell wall biogenesis/degradation</keyword>
<feature type="region of interest" description="Disordered" evidence="6">
    <location>
        <begin position="1"/>
        <end position="32"/>
    </location>
</feature>
<evidence type="ECO:0000256" key="1">
    <source>
        <dbReference type="ARBA" id="ARBA00001561"/>
    </source>
</evidence>
<dbReference type="EC" id="3.5.1.28" evidence="3"/>
<name>A0ABQ1I916_9PROT</name>
<proteinExistence type="inferred from homology"/>
<dbReference type="InterPro" id="IPR036505">
    <property type="entry name" value="Amidase/PGRP_sf"/>
</dbReference>
<dbReference type="InterPro" id="IPR036365">
    <property type="entry name" value="PGBD-like_sf"/>
</dbReference>
<dbReference type="EMBL" id="BMDZ01000001">
    <property type="protein sequence ID" value="GGB23492.1"/>
    <property type="molecule type" value="Genomic_DNA"/>
</dbReference>
<evidence type="ECO:0000259" key="7">
    <source>
        <dbReference type="SMART" id="SM00644"/>
    </source>
</evidence>
<evidence type="ECO:0000256" key="3">
    <source>
        <dbReference type="ARBA" id="ARBA00011901"/>
    </source>
</evidence>
<sequence length="274" mass="29641">MSLHADPFPGLAGLDITDRPSPNHDERPGGVRPDMVVLHYTGMPTAEVAIDWLADTASRVSAHWVVDEAGRLTRMVAEDRRAWHAGVSYWRGQERLNDVSIGIEIVNPGHEWGYRTFPEPQMAAVERLLADILARHDIAPERVVGHSDIAPARKFDPGERFDWYRLAAKGLALMPAARPVIGEMGLTLQEGDAGPAVADIQRGLAAIGYRIDVDGVYDAVTRAVVHAFQSRFLGLAGGICDPATAQTVFAVARLFDSAPRAGGGDVGHAWSLTD</sequence>
<comment type="catalytic activity">
    <reaction evidence="1">
        <text>Hydrolyzes the link between N-acetylmuramoyl residues and L-amino acid residues in certain cell-wall glycopeptides.</text>
        <dbReference type="EC" id="3.5.1.28"/>
    </reaction>
</comment>
<protein>
    <recommendedName>
        <fullName evidence="3">N-acetylmuramoyl-L-alanine amidase</fullName>
        <ecNumber evidence="3">3.5.1.28</ecNumber>
    </recommendedName>
</protein>
<dbReference type="Proteomes" id="UP000603352">
    <property type="component" value="Unassembled WGS sequence"/>
</dbReference>
<dbReference type="InterPro" id="IPR051206">
    <property type="entry name" value="NAMLAA_amidase_2"/>
</dbReference>
<dbReference type="Pfam" id="PF01471">
    <property type="entry name" value="PG_binding_1"/>
    <property type="match status" value="1"/>
</dbReference>
<accession>A0ABQ1I916</accession>
<dbReference type="Gene3D" id="1.10.101.10">
    <property type="entry name" value="PGBD-like superfamily/PGBD"/>
    <property type="match status" value="1"/>
</dbReference>
<gene>
    <name evidence="8" type="ORF">GCM10011505_00870</name>
</gene>
<dbReference type="RefSeq" id="WP_188573982.1">
    <property type="nucleotide sequence ID" value="NZ_BMDZ01000001.1"/>
</dbReference>
<evidence type="ECO:0000256" key="6">
    <source>
        <dbReference type="SAM" id="MobiDB-lite"/>
    </source>
</evidence>